<evidence type="ECO:0000256" key="7">
    <source>
        <dbReference type="SAM" id="Phobius"/>
    </source>
</evidence>
<dbReference type="EMBL" id="QEKV01000009">
    <property type="protein sequence ID" value="PVY93767.1"/>
    <property type="molecule type" value="Genomic_DNA"/>
</dbReference>
<evidence type="ECO:0000313" key="9">
    <source>
        <dbReference type="Proteomes" id="UP000245793"/>
    </source>
</evidence>
<evidence type="ECO:0000256" key="1">
    <source>
        <dbReference type="ARBA" id="ARBA00004651"/>
    </source>
</evidence>
<keyword evidence="6 7" id="KW-0472">Membrane</keyword>
<reference evidence="8 9" key="1">
    <citation type="submission" date="2018-04" db="EMBL/GenBank/DDBJ databases">
        <title>Genomic Encyclopedia of Type Strains, Phase IV (KMG-IV): sequencing the most valuable type-strain genomes for metagenomic binning, comparative biology and taxonomic classification.</title>
        <authorList>
            <person name="Goeker M."/>
        </authorList>
    </citation>
    <scope>NUCLEOTIDE SEQUENCE [LARGE SCALE GENOMIC DNA]</scope>
    <source>
        <strain evidence="8 9">DSM 20705</strain>
    </source>
</reference>
<comment type="subcellular location">
    <subcellularLocation>
        <location evidence="1">Cell membrane</location>
        <topology evidence="1">Multi-pass membrane protein</topology>
    </subcellularLocation>
</comment>
<dbReference type="Pfam" id="PF04226">
    <property type="entry name" value="Transgly_assoc"/>
    <property type="match status" value="1"/>
</dbReference>
<comment type="caution">
    <text evidence="8">The sequence shown here is derived from an EMBL/GenBank/DDBJ whole genome shotgun (WGS) entry which is preliminary data.</text>
</comment>
<dbReference type="GO" id="GO:0005886">
    <property type="term" value="C:plasma membrane"/>
    <property type="evidence" value="ECO:0007669"/>
    <property type="project" value="UniProtKB-SubCell"/>
</dbReference>
<evidence type="ECO:0000256" key="5">
    <source>
        <dbReference type="ARBA" id="ARBA00022989"/>
    </source>
</evidence>
<feature type="transmembrane region" description="Helical" evidence="7">
    <location>
        <begin position="55"/>
        <end position="77"/>
    </location>
</feature>
<dbReference type="PANTHER" id="PTHR33884">
    <property type="entry name" value="UPF0410 PROTEIN YMGE"/>
    <property type="match status" value="1"/>
</dbReference>
<keyword evidence="9" id="KW-1185">Reference proteome</keyword>
<evidence type="ECO:0000313" key="8">
    <source>
        <dbReference type="EMBL" id="PVY93767.1"/>
    </source>
</evidence>
<organism evidence="8 9">
    <name type="scientific">Ezakiella coagulans</name>
    <dbReference type="NCBI Taxonomy" id="46507"/>
    <lineage>
        <taxon>Bacteria</taxon>
        <taxon>Bacillati</taxon>
        <taxon>Bacillota</taxon>
        <taxon>Tissierellia</taxon>
        <taxon>Ezakiella</taxon>
    </lineage>
</organism>
<keyword evidence="5 7" id="KW-1133">Transmembrane helix</keyword>
<accession>A0A2U1E1D4</accession>
<dbReference type="Proteomes" id="UP000245793">
    <property type="component" value="Unassembled WGS sequence"/>
</dbReference>
<dbReference type="RefSeq" id="WP_116480429.1">
    <property type="nucleotide sequence ID" value="NZ_QEKV01000009.1"/>
</dbReference>
<protein>
    <submittedName>
        <fullName evidence="8">Putative membrane protein YeaQ/YmgE (Transglycosylase-associated protein family)</fullName>
    </submittedName>
</protein>
<dbReference type="PANTHER" id="PTHR33884:SF3">
    <property type="entry name" value="UPF0410 PROTEIN YMGE"/>
    <property type="match status" value="1"/>
</dbReference>
<keyword evidence="4 7" id="KW-0812">Transmembrane</keyword>
<dbReference type="InterPro" id="IPR007341">
    <property type="entry name" value="Transgly_assoc"/>
</dbReference>
<evidence type="ECO:0000256" key="2">
    <source>
        <dbReference type="ARBA" id="ARBA00011006"/>
    </source>
</evidence>
<evidence type="ECO:0000256" key="4">
    <source>
        <dbReference type="ARBA" id="ARBA00022692"/>
    </source>
</evidence>
<dbReference type="AlphaFoldDB" id="A0A2U1E1D4"/>
<evidence type="ECO:0000256" key="6">
    <source>
        <dbReference type="ARBA" id="ARBA00023136"/>
    </source>
</evidence>
<comment type="similarity">
    <text evidence="2">Belongs to the UPF0410 family.</text>
</comment>
<sequence length="83" mass="8754">MIYSIIMGALAGWLASIFMKKNAEMGWLKNILAGIFGGGIGRWVLGIIISKSEGGVLYDLLAGVIGACILIAIINMITGKKGR</sequence>
<name>A0A2U1E1D4_9FIRM</name>
<proteinExistence type="inferred from homology"/>
<gene>
    <name evidence="8" type="ORF">C7381_10932</name>
</gene>
<feature type="transmembrane region" description="Helical" evidence="7">
    <location>
        <begin position="27"/>
        <end position="49"/>
    </location>
</feature>
<evidence type="ECO:0000256" key="3">
    <source>
        <dbReference type="ARBA" id="ARBA00022475"/>
    </source>
</evidence>
<keyword evidence="3" id="KW-1003">Cell membrane</keyword>